<dbReference type="GO" id="GO:0005737">
    <property type="term" value="C:cytoplasm"/>
    <property type="evidence" value="ECO:0007669"/>
    <property type="project" value="TreeGrafter"/>
</dbReference>
<dbReference type="InterPro" id="IPR050216">
    <property type="entry name" value="LRR_domain-containing"/>
</dbReference>
<dbReference type="PANTHER" id="PTHR48051">
    <property type="match status" value="1"/>
</dbReference>
<keyword evidence="5" id="KW-1185">Reference proteome</keyword>
<dbReference type="Gene3D" id="3.80.10.10">
    <property type="entry name" value="Ribonuclease Inhibitor"/>
    <property type="match status" value="1"/>
</dbReference>
<keyword evidence="2" id="KW-0677">Repeat</keyword>
<keyword evidence="1" id="KW-0433">Leucine-rich repeat</keyword>
<name>A0A9N9TFD3_PHYSR</name>
<dbReference type="Pfam" id="PF23598">
    <property type="entry name" value="LRR_14"/>
    <property type="match status" value="1"/>
</dbReference>
<protein>
    <recommendedName>
        <fullName evidence="3">Disease resistance R13L4/SHOC-2-like LRR domain-containing protein</fullName>
    </recommendedName>
</protein>
<dbReference type="Pfam" id="PF13920">
    <property type="entry name" value="zf-C3HC4_3"/>
    <property type="match status" value="1"/>
</dbReference>
<dbReference type="CDD" id="cd16515">
    <property type="entry name" value="RING-HC_LRSAM1"/>
    <property type="match status" value="1"/>
</dbReference>
<evidence type="ECO:0000313" key="5">
    <source>
        <dbReference type="Proteomes" id="UP001153712"/>
    </source>
</evidence>
<dbReference type="InterPro" id="IPR055414">
    <property type="entry name" value="LRR_R13L4/SHOC2-like"/>
</dbReference>
<proteinExistence type="predicted"/>
<feature type="domain" description="Disease resistance R13L4/SHOC-2-like LRR" evidence="3">
    <location>
        <begin position="53"/>
        <end position="174"/>
    </location>
</feature>
<dbReference type="PANTHER" id="PTHR48051:SF47">
    <property type="entry name" value="LEUCINE RICH REPEAT AND STERILE ALPHA MOTIF CONTAINING 1"/>
    <property type="match status" value="1"/>
</dbReference>
<dbReference type="InterPro" id="IPR032675">
    <property type="entry name" value="LRR_dom_sf"/>
</dbReference>
<dbReference type="AlphaFoldDB" id="A0A9N9TFD3"/>
<dbReference type="OrthoDB" id="1711136at2759"/>
<gene>
    <name evidence="4" type="ORF">PHYEVI_LOCUS1211</name>
</gene>
<evidence type="ECO:0000313" key="4">
    <source>
        <dbReference type="EMBL" id="CAG9854751.1"/>
    </source>
</evidence>
<reference evidence="4" key="1">
    <citation type="submission" date="2022-01" db="EMBL/GenBank/DDBJ databases">
        <authorList>
            <person name="King R."/>
        </authorList>
    </citation>
    <scope>NUCLEOTIDE SEQUENCE</scope>
</reference>
<dbReference type="InterPro" id="IPR003591">
    <property type="entry name" value="Leu-rich_rpt_typical-subtyp"/>
</dbReference>
<dbReference type="EMBL" id="OU900094">
    <property type="protein sequence ID" value="CAG9854751.1"/>
    <property type="molecule type" value="Genomic_DNA"/>
</dbReference>
<dbReference type="InterPro" id="IPR013083">
    <property type="entry name" value="Znf_RING/FYVE/PHD"/>
</dbReference>
<dbReference type="SUPFAM" id="SSF52058">
    <property type="entry name" value="L domain-like"/>
    <property type="match status" value="1"/>
</dbReference>
<dbReference type="Gene3D" id="3.30.40.10">
    <property type="entry name" value="Zinc/RING finger domain, C3HC4 (zinc finger)"/>
    <property type="match status" value="1"/>
</dbReference>
<sequence>MFKRKQPNKAKLEHKLYLARENPEPVFDLTDCELYEVPSGIYSLCRVFLKQSLKLENNNLTSLNGGGNLKDLHSLKTLNLSNNSFHELPAGIAFLTNLQELHLSNNQLKKLCDSICQLKNLKILDLSDNHLKALPNGIGNLENLRICRINNNKIRMLPKSIHKWKKIRVLELDTVLYEYPPENIVTQGLESVMTFICNDVGVPYIAANYDADEELDANTSSVSDTTDSVQQKKIKEFLEIERRNEILTRQELEYANASKVQRDKLLAIITQQQDHIDNELYKLHQEKEFDRFKLIEQLQEAENTADIAIKQLLVISREPLGQLLEQERLEEEKLLSAINRYNETLRKEDILSAMQEILAQEALKFKEFDQNRMEVSKSIMEQETEIDYKLLEVLQNQDEHKVELVNKLIIDNNLQKAAVATLLERGDARSWGLLQQIRFVESQLAALTRLEIDRKKLQMDEHLNDLCDKRCTLSVLLVDLLEQQKQRRSQLISTMQMMEESNIESEEDFWLRQYQRLLDKLPEGLSHAQKNIDPLLAQCLLFNGVIHCLPFLANLTQCQKKIQFISDEDLLKAGVLCGNERLKILDAFQMYENKQEVCGTVNDTCASAPPQLPEEASAPVPENMKTINSTECVICLDMECEIIFVPCGHLCCCGNCAVPVKDCPLCRGSIERKITLVL</sequence>
<dbReference type="SMART" id="SM00369">
    <property type="entry name" value="LRR_TYP"/>
    <property type="match status" value="3"/>
</dbReference>
<dbReference type="Proteomes" id="UP001153712">
    <property type="component" value="Chromosome 1"/>
</dbReference>
<evidence type="ECO:0000256" key="2">
    <source>
        <dbReference type="ARBA" id="ARBA00022737"/>
    </source>
</evidence>
<accession>A0A9N9TFD3</accession>
<organism evidence="4 5">
    <name type="scientific">Phyllotreta striolata</name>
    <name type="common">Striped flea beetle</name>
    <name type="synonym">Crioceris striolata</name>
    <dbReference type="NCBI Taxonomy" id="444603"/>
    <lineage>
        <taxon>Eukaryota</taxon>
        <taxon>Metazoa</taxon>
        <taxon>Ecdysozoa</taxon>
        <taxon>Arthropoda</taxon>
        <taxon>Hexapoda</taxon>
        <taxon>Insecta</taxon>
        <taxon>Pterygota</taxon>
        <taxon>Neoptera</taxon>
        <taxon>Endopterygota</taxon>
        <taxon>Coleoptera</taxon>
        <taxon>Polyphaga</taxon>
        <taxon>Cucujiformia</taxon>
        <taxon>Chrysomeloidea</taxon>
        <taxon>Chrysomelidae</taxon>
        <taxon>Galerucinae</taxon>
        <taxon>Alticini</taxon>
        <taxon>Phyllotreta</taxon>
    </lineage>
</organism>
<dbReference type="SMART" id="SM00364">
    <property type="entry name" value="LRR_BAC"/>
    <property type="match status" value="4"/>
</dbReference>
<evidence type="ECO:0000259" key="3">
    <source>
        <dbReference type="Pfam" id="PF23598"/>
    </source>
</evidence>
<dbReference type="PRINTS" id="PR00019">
    <property type="entry name" value="LEURICHRPT"/>
</dbReference>
<evidence type="ECO:0000256" key="1">
    <source>
        <dbReference type="ARBA" id="ARBA00022614"/>
    </source>
</evidence>